<dbReference type="PANTHER" id="PTHR33428:SF14">
    <property type="entry name" value="CARBOXYLESTERASE TYPE B DOMAIN-CONTAINING PROTEIN"/>
    <property type="match status" value="1"/>
</dbReference>
<dbReference type="PANTHER" id="PTHR33428">
    <property type="entry name" value="CHLOROPHYLLASE-2, CHLOROPLASTIC"/>
    <property type="match status" value="1"/>
</dbReference>
<protein>
    <submittedName>
        <fullName evidence="2">Alpha/Beta hydrolase protein</fullName>
    </submittedName>
</protein>
<reference evidence="2" key="1">
    <citation type="journal article" date="2023" name="Mol. Phylogenet. Evol.">
        <title>Genome-scale phylogeny and comparative genomics of the fungal order Sordariales.</title>
        <authorList>
            <person name="Hensen N."/>
            <person name="Bonometti L."/>
            <person name="Westerberg I."/>
            <person name="Brannstrom I.O."/>
            <person name="Guillou S."/>
            <person name="Cros-Aarteil S."/>
            <person name="Calhoun S."/>
            <person name="Haridas S."/>
            <person name="Kuo A."/>
            <person name="Mondo S."/>
            <person name="Pangilinan J."/>
            <person name="Riley R."/>
            <person name="LaButti K."/>
            <person name="Andreopoulos B."/>
            <person name="Lipzen A."/>
            <person name="Chen C."/>
            <person name="Yan M."/>
            <person name="Daum C."/>
            <person name="Ng V."/>
            <person name="Clum A."/>
            <person name="Steindorff A."/>
            <person name="Ohm R.A."/>
            <person name="Martin F."/>
            <person name="Silar P."/>
            <person name="Natvig D.O."/>
            <person name="Lalanne C."/>
            <person name="Gautier V."/>
            <person name="Ament-Velasquez S.L."/>
            <person name="Kruys A."/>
            <person name="Hutchinson M.I."/>
            <person name="Powell A.J."/>
            <person name="Barry K."/>
            <person name="Miller A.N."/>
            <person name="Grigoriev I.V."/>
            <person name="Debuchy R."/>
            <person name="Gladieux P."/>
            <person name="Hiltunen Thoren M."/>
            <person name="Johannesson H."/>
        </authorList>
    </citation>
    <scope>NUCLEOTIDE SEQUENCE</scope>
    <source>
        <strain evidence="2">CBS 118394</strain>
    </source>
</reference>
<feature type="signal peptide" evidence="1">
    <location>
        <begin position="1"/>
        <end position="19"/>
    </location>
</feature>
<sequence length="296" mass="30327">MKFSLSLLVFASAATAAAAGLAGNRRQFSGAPTLTMGILRGQTGGSGPYLANYTTDPTLPAHTIYLPNVIPAGLKLPVMVFGNGGCRADGTSFLSILTEISSHGIMVIASGSPAGTGTTTSKMLKDAIDWVVKSAGGTGSKYAAIDATRIAVAGQSCGGVEAYDLATDPRVISVGILNSGAFSGQQAASFKKPTFYFLGGSGDIAYANGERDYKLIPAATPTWKGNLPVGHLGTYAEPNAGRFGVAVTRFLQWTLRGNTTAGEYFVGKGATADGWNVESRALGDIKTTPIDGTTVG</sequence>
<organism evidence="2 3">
    <name type="scientific">Apodospora peruviana</name>
    <dbReference type="NCBI Taxonomy" id="516989"/>
    <lineage>
        <taxon>Eukaryota</taxon>
        <taxon>Fungi</taxon>
        <taxon>Dikarya</taxon>
        <taxon>Ascomycota</taxon>
        <taxon>Pezizomycotina</taxon>
        <taxon>Sordariomycetes</taxon>
        <taxon>Sordariomycetidae</taxon>
        <taxon>Sordariales</taxon>
        <taxon>Lasiosphaeriaceae</taxon>
        <taxon>Apodospora</taxon>
    </lineage>
</organism>
<evidence type="ECO:0000313" key="3">
    <source>
        <dbReference type="Proteomes" id="UP001283341"/>
    </source>
</evidence>
<reference evidence="2" key="2">
    <citation type="submission" date="2023-06" db="EMBL/GenBank/DDBJ databases">
        <authorList>
            <consortium name="Lawrence Berkeley National Laboratory"/>
            <person name="Haridas S."/>
            <person name="Hensen N."/>
            <person name="Bonometti L."/>
            <person name="Westerberg I."/>
            <person name="Brannstrom I.O."/>
            <person name="Guillou S."/>
            <person name="Cros-Aarteil S."/>
            <person name="Calhoun S."/>
            <person name="Kuo A."/>
            <person name="Mondo S."/>
            <person name="Pangilinan J."/>
            <person name="Riley R."/>
            <person name="Labutti K."/>
            <person name="Andreopoulos B."/>
            <person name="Lipzen A."/>
            <person name="Chen C."/>
            <person name="Yanf M."/>
            <person name="Daum C."/>
            <person name="Ng V."/>
            <person name="Clum A."/>
            <person name="Steindorff A."/>
            <person name="Ohm R."/>
            <person name="Martin F."/>
            <person name="Silar P."/>
            <person name="Natvig D."/>
            <person name="Lalanne C."/>
            <person name="Gautier V."/>
            <person name="Ament-Velasquez S.L."/>
            <person name="Kruys A."/>
            <person name="Hutchinson M.I."/>
            <person name="Powell A.J."/>
            <person name="Barry K."/>
            <person name="Miller A.N."/>
            <person name="Grigoriev I.V."/>
            <person name="Debuchy R."/>
            <person name="Gladieux P."/>
            <person name="Thoren M.H."/>
            <person name="Johannesson H."/>
        </authorList>
    </citation>
    <scope>NUCLEOTIDE SEQUENCE</scope>
    <source>
        <strain evidence="2">CBS 118394</strain>
    </source>
</reference>
<accession>A0AAE0M1D1</accession>
<dbReference type="EMBL" id="JAUEDM010000006">
    <property type="protein sequence ID" value="KAK3314479.1"/>
    <property type="molecule type" value="Genomic_DNA"/>
</dbReference>
<comment type="caution">
    <text evidence="2">The sequence shown here is derived from an EMBL/GenBank/DDBJ whole genome shotgun (WGS) entry which is preliminary data.</text>
</comment>
<dbReference type="AlphaFoldDB" id="A0AAE0M1D1"/>
<dbReference type="Gene3D" id="3.40.50.1820">
    <property type="entry name" value="alpha/beta hydrolase"/>
    <property type="match status" value="1"/>
</dbReference>
<keyword evidence="3" id="KW-1185">Reference proteome</keyword>
<name>A0AAE0M1D1_9PEZI</name>
<dbReference type="SUPFAM" id="SSF53474">
    <property type="entry name" value="alpha/beta-Hydrolases"/>
    <property type="match status" value="1"/>
</dbReference>
<feature type="chain" id="PRO_5042064997" evidence="1">
    <location>
        <begin position="20"/>
        <end position="296"/>
    </location>
</feature>
<proteinExistence type="predicted"/>
<dbReference type="Proteomes" id="UP001283341">
    <property type="component" value="Unassembled WGS sequence"/>
</dbReference>
<dbReference type="InterPro" id="IPR029058">
    <property type="entry name" value="AB_hydrolase_fold"/>
</dbReference>
<evidence type="ECO:0000256" key="1">
    <source>
        <dbReference type="SAM" id="SignalP"/>
    </source>
</evidence>
<keyword evidence="1" id="KW-0732">Signal</keyword>
<dbReference type="GO" id="GO:0016787">
    <property type="term" value="F:hydrolase activity"/>
    <property type="evidence" value="ECO:0007669"/>
    <property type="project" value="UniProtKB-KW"/>
</dbReference>
<gene>
    <name evidence="2" type="ORF">B0H66DRAFT_563016</name>
</gene>
<evidence type="ECO:0000313" key="2">
    <source>
        <dbReference type="EMBL" id="KAK3314479.1"/>
    </source>
</evidence>
<keyword evidence="2" id="KW-0378">Hydrolase</keyword>